<dbReference type="AlphaFoldDB" id="A0A538TQD8"/>
<evidence type="ECO:0000259" key="8">
    <source>
        <dbReference type="Pfam" id="PF00675"/>
    </source>
</evidence>
<evidence type="ECO:0000313" key="10">
    <source>
        <dbReference type="EMBL" id="TMQ65842.1"/>
    </source>
</evidence>
<evidence type="ECO:0000313" key="11">
    <source>
        <dbReference type="Proteomes" id="UP000316609"/>
    </source>
</evidence>
<dbReference type="PANTHER" id="PTHR43690:SF34">
    <property type="entry name" value="ZINC PROTEASE PQQL-LIKE"/>
    <property type="match status" value="1"/>
</dbReference>
<dbReference type="InterPro" id="IPR011765">
    <property type="entry name" value="Pept_M16_N"/>
</dbReference>
<dbReference type="InterPro" id="IPR011249">
    <property type="entry name" value="Metalloenz_LuxS/M16"/>
</dbReference>
<dbReference type="SUPFAM" id="SSF63411">
    <property type="entry name" value="LuxS/MPP-like metallohydrolase"/>
    <property type="match status" value="3"/>
</dbReference>
<comment type="caution">
    <text evidence="10">The sequence shown here is derived from an EMBL/GenBank/DDBJ whole genome shotgun (WGS) entry which is preliminary data.</text>
</comment>
<dbReference type="Pfam" id="PF05193">
    <property type="entry name" value="Peptidase_M16_C"/>
    <property type="match status" value="1"/>
</dbReference>
<feature type="coiled-coil region" evidence="6">
    <location>
        <begin position="399"/>
        <end position="426"/>
    </location>
</feature>
<evidence type="ECO:0000256" key="4">
    <source>
        <dbReference type="ARBA" id="ARBA00022833"/>
    </source>
</evidence>
<proteinExistence type="inferred from homology"/>
<reference evidence="10 11" key="1">
    <citation type="journal article" date="2019" name="Nat. Microbiol.">
        <title>Mediterranean grassland soil C-N compound turnover is dependent on rainfall and depth, and is mediated by genomically divergent microorganisms.</title>
        <authorList>
            <person name="Diamond S."/>
            <person name="Andeer P.F."/>
            <person name="Li Z."/>
            <person name="Crits-Christoph A."/>
            <person name="Burstein D."/>
            <person name="Anantharaman K."/>
            <person name="Lane K.R."/>
            <person name="Thomas B.C."/>
            <person name="Pan C."/>
            <person name="Northen T.R."/>
            <person name="Banfield J.F."/>
        </authorList>
    </citation>
    <scope>NUCLEOTIDE SEQUENCE [LARGE SCALE GENOMIC DNA]</scope>
    <source>
        <strain evidence="10">WS_8</strain>
    </source>
</reference>
<evidence type="ECO:0000256" key="3">
    <source>
        <dbReference type="ARBA" id="ARBA00022801"/>
    </source>
</evidence>
<dbReference type="Gene3D" id="3.30.830.10">
    <property type="entry name" value="Metalloenzyme, LuxS/M16 peptidase-like"/>
    <property type="match status" value="3"/>
</dbReference>
<keyword evidence="3" id="KW-0378">Hydrolase</keyword>
<keyword evidence="4" id="KW-0862">Zinc</keyword>
<feature type="chain" id="PRO_5021956926" evidence="7">
    <location>
        <begin position="31"/>
        <end position="805"/>
    </location>
</feature>
<keyword evidence="5" id="KW-0482">Metalloprotease</keyword>
<evidence type="ECO:0000256" key="1">
    <source>
        <dbReference type="ARBA" id="ARBA00007261"/>
    </source>
</evidence>
<feature type="domain" description="Peptidase M16 C-terminal" evidence="9">
    <location>
        <begin position="231"/>
        <end position="409"/>
    </location>
</feature>
<name>A0A538TQD8_UNCEI</name>
<evidence type="ECO:0000256" key="7">
    <source>
        <dbReference type="SAM" id="SignalP"/>
    </source>
</evidence>
<feature type="signal peptide" evidence="7">
    <location>
        <begin position="1"/>
        <end position="30"/>
    </location>
</feature>
<keyword evidence="6" id="KW-0175">Coiled coil</keyword>
<protein>
    <submittedName>
        <fullName evidence="10">Insulinase family protein</fullName>
    </submittedName>
</protein>
<organism evidence="10 11">
    <name type="scientific">Eiseniibacteriota bacterium</name>
    <dbReference type="NCBI Taxonomy" id="2212470"/>
    <lineage>
        <taxon>Bacteria</taxon>
        <taxon>Candidatus Eiseniibacteriota</taxon>
    </lineage>
</organism>
<dbReference type="GO" id="GO:0006508">
    <property type="term" value="P:proteolysis"/>
    <property type="evidence" value="ECO:0007669"/>
    <property type="project" value="UniProtKB-KW"/>
</dbReference>
<keyword evidence="2" id="KW-0645">Protease</keyword>
<dbReference type="GO" id="GO:0046872">
    <property type="term" value="F:metal ion binding"/>
    <property type="evidence" value="ECO:0007669"/>
    <property type="project" value="InterPro"/>
</dbReference>
<accession>A0A538TQD8</accession>
<feature type="domain" description="Peptidase M16 N-terminal" evidence="8">
    <location>
        <begin position="71"/>
        <end position="189"/>
    </location>
</feature>
<keyword evidence="7" id="KW-0732">Signal</keyword>
<feature type="non-terminal residue" evidence="10">
    <location>
        <position position="805"/>
    </location>
</feature>
<dbReference type="Proteomes" id="UP000316609">
    <property type="component" value="Unassembled WGS sequence"/>
</dbReference>
<dbReference type="EMBL" id="VBOY01000063">
    <property type="protein sequence ID" value="TMQ65842.1"/>
    <property type="molecule type" value="Genomic_DNA"/>
</dbReference>
<dbReference type="PANTHER" id="PTHR43690">
    <property type="entry name" value="NARDILYSIN"/>
    <property type="match status" value="1"/>
</dbReference>
<comment type="similarity">
    <text evidence="1">Belongs to the peptidase M16 family.</text>
</comment>
<dbReference type="Pfam" id="PF00675">
    <property type="entry name" value="Peptidase_M16"/>
    <property type="match status" value="1"/>
</dbReference>
<evidence type="ECO:0000259" key="9">
    <source>
        <dbReference type="Pfam" id="PF05193"/>
    </source>
</evidence>
<sequence>MGPSHRLSHSLRWSLAFVAAASTAPGTARAQVGAPSASAGSEASSLADSLRLDPAVHRGVLPNGLRYFIQRNLRPKARASLQLAVKAGSNLEADDQRGLAHLAEHMNFNGSQHFKPDELVAYLQSIGLRFGADANAYTSFDETVYMLQVPTDRDSLLDRGLTALSDFAGRASLSQAEIDKERGVVLEEWRLGRGAQERIQRKQLPVLLRGSRYAERLPIGKPEIIEHAPASRLRDFYRTWYTPDRMAVIAVGDFDPTRMDSLIRVHFADLRKPAAPRPTPQYGVPPHRETLISIATDKELPYNSASIAHMRPRRTQTTVRDYRRSLVESLFSSMLNARLDEIGHRGDAPFLWARGFSVAFVRPVTTYLLVAGVTDGRIDKGFTALLQEIARVRQHGFLASELARAKEGLQAENERAYAERDKTESDDFASELAAYFTAGDVPPGIEASHALTKALLPGIGVDEVNALVGQMIREQDRVVLVSVPQKAGAAAPTEGALRAVLARVGAQPTAAWQDSTAGKSLMSELPKPGRVQSRRTVEEIGATVLTLSNGAEVWLKPTDFKADEVMFTCYARGGLSVADSAAFTSAWLAAQVVNDAGVGGFKSADLQKLLSGHLVEVSPYMDDYLHGVSGSTRPADLETALQLVHLTFTKPTEDPDAFAALRKRFHSFLIDRANSPEHVFQDTVTAVNTGGLYMDRVPTVAEVDAAKLGPILDFYRQRFANAADFTFFFSGNFAVDSVVPSIERYIGSLPSRGVRDARWAPIGPRFPTDVRTVRVRKGVEPKSSTQMTFLTHVDPEELDFHRARA</sequence>
<dbReference type="InterPro" id="IPR007863">
    <property type="entry name" value="Peptidase_M16_C"/>
</dbReference>
<dbReference type="InterPro" id="IPR050626">
    <property type="entry name" value="Peptidase_M16"/>
</dbReference>
<evidence type="ECO:0000256" key="6">
    <source>
        <dbReference type="SAM" id="Coils"/>
    </source>
</evidence>
<evidence type="ECO:0000256" key="2">
    <source>
        <dbReference type="ARBA" id="ARBA00022670"/>
    </source>
</evidence>
<gene>
    <name evidence="10" type="ORF">E6K78_06920</name>
</gene>
<dbReference type="GO" id="GO:0008237">
    <property type="term" value="F:metallopeptidase activity"/>
    <property type="evidence" value="ECO:0007669"/>
    <property type="project" value="UniProtKB-KW"/>
</dbReference>
<evidence type="ECO:0000256" key="5">
    <source>
        <dbReference type="ARBA" id="ARBA00023049"/>
    </source>
</evidence>